<proteinExistence type="predicted"/>
<feature type="compositionally biased region" description="Low complexity" evidence="1">
    <location>
        <begin position="31"/>
        <end position="53"/>
    </location>
</feature>
<feature type="compositionally biased region" description="Low complexity" evidence="1">
    <location>
        <begin position="60"/>
        <end position="88"/>
    </location>
</feature>
<gene>
    <name evidence="2" type="ORF">SAMN05216552_104045</name>
</gene>
<dbReference type="STRING" id="1035707.SAMN05216552_104045"/>
<accession>A0A1I7LW86</accession>
<dbReference type="RefSeq" id="WP_143133367.1">
    <property type="nucleotide sequence ID" value="NZ_FPBO01000040.1"/>
</dbReference>
<evidence type="ECO:0000313" key="3">
    <source>
        <dbReference type="Proteomes" id="UP000199391"/>
    </source>
</evidence>
<organism evidence="2 3">
    <name type="scientific">Pseudoduganella namucuonensis</name>
    <dbReference type="NCBI Taxonomy" id="1035707"/>
    <lineage>
        <taxon>Bacteria</taxon>
        <taxon>Pseudomonadati</taxon>
        <taxon>Pseudomonadota</taxon>
        <taxon>Betaproteobacteria</taxon>
        <taxon>Burkholderiales</taxon>
        <taxon>Oxalobacteraceae</taxon>
        <taxon>Telluria group</taxon>
        <taxon>Pseudoduganella</taxon>
    </lineage>
</organism>
<dbReference type="AlphaFoldDB" id="A0A1I7LW86"/>
<dbReference type="Proteomes" id="UP000199391">
    <property type="component" value="Unassembled WGS sequence"/>
</dbReference>
<reference evidence="3" key="1">
    <citation type="submission" date="2016-10" db="EMBL/GenBank/DDBJ databases">
        <authorList>
            <person name="Varghese N."/>
            <person name="Submissions S."/>
        </authorList>
    </citation>
    <scope>NUCLEOTIDE SEQUENCE [LARGE SCALE GENOMIC DNA]</scope>
    <source>
        <strain evidence="3">CGMCC 1.11014</strain>
    </source>
</reference>
<dbReference type="EMBL" id="FPBO01000040">
    <property type="protein sequence ID" value="SFV13929.1"/>
    <property type="molecule type" value="Genomic_DNA"/>
</dbReference>
<feature type="region of interest" description="Disordered" evidence="1">
    <location>
        <begin position="1"/>
        <end position="111"/>
    </location>
</feature>
<evidence type="ECO:0000256" key="1">
    <source>
        <dbReference type="SAM" id="MobiDB-lite"/>
    </source>
</evidence>
<keyword evidence="3" id="KW-1185">Reference proteome</keyword>
<sequence>MSRIQPGAGNPTERPPQKKPPAAGNAPPFTPATARPRQQAAPQSAGGAQPRQPTAKTVRQPRAQAAPDQRASDASTAPSTSSGSAAQARAPLADTGPNADTRFDGGTRSGQFFGEFQETLDSSERGGAGGSPRESLAGTLAETLAALDQGLDSAELARLLPAGGNDGIFDVILPTGDRLGVVVSGQSSALSYLLSPSTEKFGARLRRQRMELEDRMERLTHRNVNITVL</sequence>
<dbReference type="OrthoDB" id="8760027at2"/>
<name>A0A1I7LW86_9BURK</name>
<evidence type="ECO:0000313" key="2">
    <source>
        <dbReference type="EMBL" id="SFV13929.1"/>
    </source>
</evidence>
<protein>
    <submittedName>
        <fullName evidence="2">Uncharacterized protein</fullName>
    </submittedName>
</protein>